<dbReference type="InterPro" id="IPR016186">
    <property type="entry name" value="C-type_lectin-like/link_sf"/>
</dbReference>
<dbReference type="PROSITE" id="PS50041">
    <property type="entry name" value="C_TYPE_LECTIN_2"/>
    <property type="match status" value="1"/>
</dbReference>
<dbReference type="CTD" id="83998"/>
<evidence type="ECO:0000313" key="7">
    <source>
        <dbReference type="Proteomes" id="UP000189704"/>
    </source>
</evidence>
<evidence type="ECO:0000256" key="2">
    <source>
        <dbReference type="ARBA" id="ARBA00022525"/>
    </source>
</evidence>
<gene>
    <name evidence="8" type="primary">REG4</name>
</gene>
<keyword evidence="5" id="KW-0732">Signal</keyword>
<dbReference type="OrthoDB" id="441660at2759"/>
<dbReference type="FunFam" id="3.10.100.10:FF:000015">
    <property type="entry name" value="C-type lectin Cal"/>
    <property type="match status" value="1"/>
</dbReference>
<dbReference type="PANTHER" id="PTHR22803">
    <property type="entry name" value="MANNOSE, PHOSPHOLIPASE, LECTIN RECEPTOR RELATED"/>
    <property type="match status" value="1"/>
</dbReference>
<feature type="chain" id="PRO_5010563179" evidence="5">
    <location>
        <begin position="23"/>
        <end position="156"/>
    </location>
</feature>
<dbReference type="Gene3D" id="3.10.100.10">
    <property type="entry name" value="Mannose-Binding Protein A, subunit A"/>
    <property type="match status" value="1"/>
</dbReference>
<reference evidence="8" key="1">
    <citation type="submission" date="2025-08" db="UniProtKB">
        <authorList>
            <consortium name="RefSeq"/>
        </authorList>
    </citation>
    <scope>IDENTIFICATION</scope>
</reference>
<dbReference type="SUPFAM" id="SSF56436">
    <property type="entry name" value="C-type lectin-like"/>
    <property type="match status" value="1"/>
</dbReference>
<protein>
    <submittedName>
        <fullName evidence="8">Regenerating islet-derived protein 4</fullName>
    </submittedName>
</protein>
<keyword evidence="4" id="KW-1015">Disulfide bond</keyword>
<dbReference type="SMART" id="SM00034">
    <property type="entry name" value="CLECT"/>
    <property type="match status" value="1"/>
</dbReference>
<sequence>MASKSLRVLLLLSCAANSEVLGEIIMRPSCATGWFYHRSNCYGYFRKLRSWSDAELKCQSYGNGAHLVSVLNTKEASTIAEYISGYQRNQPICIGLHDPQKRRHWQWIDGATFLYRAWSGRSTGGNKHCAEMSSSKNFLAWSNNECNKRQHFLCKY</sequence>
<dbReference type="InterPro" id="IPR001304">
    <property type="entry name" value="C-type_lectin-like"/>
</dbReference>
<dbReference type="KEGG" id="csyr:103267149"/>
<dbReference type="RefSeq" id="XP_008062946.1">
    <property type="nucleotide sequence ID" value="XM_008064755.1"/>
</dbReference>
<dbReference type="InterPro" id="IPR050111">
    <property type="entry name" value="C-type_lectin/snaclec_domain"/>
</dbReference>
<dbReference type="InterPro" id="IPR016187">
    <property type="entry name" value="CTDL_fold"/>
</dbReference>
<keyword evidence="2" id="KW-0964">Secreted</keyword>
<dbReference type="AlphaFoldDB" id="A0A1U7UAN0"/>
<feature type="signal peptide" evidence="5">
    <location>
        <begin position="1"/>
        <end position="22"/>
    </location>
</feature>
<dbReference type="OMA" id="RSHCYGY"/>
<proteinExistence type="predicted"/>
<evidence type="ECO:0000313" key="8">
    <source>
        <dbReference type="RefSeq" id="XP_008062946.1"/>
    </source>
</evidence>
<dbReference type="CDD" id="cd03594">
    <property type="entry name" value="CLECT_REG-1_like"/>
    <property type="match status" value="1"/>
</dbReference>
<feature type="domain" description="C-type lectin" evidence="6">
    <location>
        <begin position="37"/>
        <end position="155"/>
    </location>
</feature>
<keyword evidence="3" id="KW-0430">Lectin</keyword>
<evidence type="ECO:0000259" key="6">
    <source>
        <dbReference type="PROSITE" id="PS50041"/>
    </source>
</evidence>
<dbReference type="Proteomes" id="UP000189704">
    <property type="component" value="Unplaced"/>
</dbReference>
<evidence type="ECO:0000256" key="3">
    <source>
        <dbReference type="ARBA" id="ARBA00022734"/>
    </source>
</evidence>
<evidence type="ECO:0000256" key="4">
    <source>
        <dbReference type="ARBA" id="ARBA00023157"/>
    </source>
</evidence>
<dbReference type="Pfam" id="PF00059">
    <property type="entry name" value="Lectin_C"/>
    <property type="match status" value="1"/>
</dbReference>
<dbReference type="GO" id="GO:0030246">
    <property type="term" value="F:carbohydrate binding"/>
    <property type="evidence" value="ECO:0007669"/>
    <property type="project" value="UniProtKB-KW"/>
</dbReference>
<name>A0A1U7UAN0_CARSF</name>
<dbReference type="GeneID" id="103267149"/>
<dbReference type="STRING" id="1868482.ENSTSYP00000004865"/>
<dbReference type="GO" id="GO:0005576">
    <property type="term" value="C:extracellular region"/>
    <property type="evidence" value="ECO:0007669"/>
    <property type="project" value="UniProtKB-SubCell"/>
</dbReference>
<comment type="subcellular location">
    <subcellularLocation>
        <location evidence="1">Secreted</location>
    </subcellularLocation>
</comment>
<dbReference type="PRINTS" id="PR01504">
    <property type="entry name" value="PNCREATITSAP"/>
</dbReference>
<evidence type="ECO:0000256" key="1">
    <source>
        <dbReference type="ARBA" id="ARBA00004613"/>
    </source>
</evidence>
<accession>A0A1U7UAN0</accession>
<keyword evidence="7" id="KW-1185">Reference proteome</keyword>
<evidence type="ECO:0000256" key="5">
    <source>
        <dbReference type="SAM" id="SignalP"/>
    </source>
</evidence>
<organism evidence="7 8">
    <name type="scientific">Carlito syrichta</name>
    <name type="common">Philippine tarsier</name>
    <name type="synonym">Tarsius syrichta</name>
    <dbReference type="NCBI Taxonomy" id="1868482"/>
    <lineage>
        <taxon>Eukaryota</taxon>
        <taxon>Metazoa</taxon>
        <taxon>Chordata</taxon>
        <taxon>Craniata</taxon>
        <taxon>Vertebrata</taxon>
        <taxon>Euteleostomi</taxon>
        <taxon>Mammalia</taxon>
        <taxon>Eutheria</taxon>
        <taxon>Euarchontoglires</taxon>
        <taxon>Primates</taxon>
        <taxon>Haplorrhini</taxon>
        <taxon>Tarsiiformes</taxon>
        <taxon>Tarsiidae</taxon>
        <taxon>Carlito</taxon>
    </lineage>
</organism>
<dbReference type="PROSITE" id="PS00615">
    <property type="entry name" value="C_TYPE_LECTIN_1"/>
    <property type="match status" value="1"/>
</dbReference>
<dbReference type="InterPro" id="IPR018378">
    <property type="entry name" value="C-type_lectin_CS"/>
</dbReference>